<feature type="domain" description="Methyltransferase type 11" evidence="2">
    <location>
        <begin position="391"/>
        <end position="436"/>
    </location>
</feature>
<dbReference type="Proteomes" id="UP000675880">
    <property type="component" value="Unassembled WGS sequence"/>
</dbReference>
<protein>
    <recommendedName>
        <fullName evidence="2">Methyltransferase type 11 domain-containing protein</fullName>
    </recommendedName>
</protein>
<dbReference type="InterPro" id="IPR013216">
    <property type="entry name" value="Methyltransf_11"/>
</dbReference>
<dbReference type="SUPFAM" id="SSF53335">
    <property type="entry name" value="S-adenosyl-L-methionine-dependent methyltransferases"/>
    <property type="match status" value="2"/>
</dbReference>
<comment type="caution">
    <text evidence="3">The sequence shown here is derived from an EMBL/GenBank/DDBJ whole genome shotgun (WGS) entry which is preliminary data.</text>
</comment>
<sequence>MDSTTRKGQSMGFRNSSGHLPHPYVREYYESCLGPVPYSRYEGKWLQFFGLVADHIVKQIGPKKVLDAGCAKGFLVEALRDRGVEAYGIDLSEYAISQVRRDIKRYCRVASLVDPIAERFDLIVCIEVLEHIPEETARQVIANLCRSTDDILFSSTPDDFAEVTHVNVRPRSYWNALFAEQGFDFDVEFDASRIAPHAMRFVKRSVRCCVIDALLTQREQLRQTFERTDEEQRKVIQALERRLEKIEQSIGWKAVVHLKRLRERLCPLHSVRQSVYLSLRSGLLALMNGTWRSLLSGARNREQLAQAHPGTGSTIDADPALVTPATIPIAPESALAHSLLDGLKGLEIGPAAHNPFGLNTRNVELPAAHEFYAGEQRRLSGLEPPQVDLWAAADNIPVPDQSEGFILTSHILEHLPNVVGALMEWDRIVIDGGYVFMIVPHKWAFAPDATRELTSFEHFIDDYVQKASIESHPIDGVPGGKMGHYHTFTPDSVLQVVEWMCRNKLCDWKLVAREDIDTKVGNGFTLVFMVLHRDRAGCCAEETVS</sequence>
<accession>A0ABM8RFJ7</accession>
<evidence type="ECO:0000256" key="1">
    <source>
        <dbReference type="SAM" id="Coils"/>
    </source>
</evidence>
<evidence type="ECO:0000259" key="2">
    <source>
        <dbReference type="Pfam" id="PF08241"/>
    </source>
</evidence>
<evidence type="ECO:0000313" key="3">
    <source>
        <dbReference type="EMBL" id="CAE6750358.1"/>
    </source>
</evidence>
<keyword evidence="1" id="KW-0175">Coiled coil</keyword>
<proteinExistence type="predicted"/>
<dbReference type="Pfam" id="PF13489">
    <property type="entry name" value="Methyltransf_23"/>
    <property type="match status" value="1"/>
</dbReference>
<gene>
    <name evidence="3" type="ORF">NSPZN2_30141</name>
</gene>
<evidence type="ECO:0000313" key="4">
    <source>
        <dbReference type="Proteomes" id="UP000675880"/>
    </source>
</evidence>
<dbReference type="PANTHER" id="PTHR43861:SF6">
    <property type="entry name" value="METHYLTRANSFERASE TYPE 11"/>
    <property type="match status" value="1"/>
</dbReference>
<dbReference type="RefSeq" id="WP_213042345.1">
    <property type="nucleotide sequence ID" value="NZ_CAJNBJ010000016.1"/>
</dbReference>
<dbReference type="PANTHER" id="PTHR43861">
    <property type="entry name" value="TRANS-ACONITATE 2-METHYLTRANSFERASE-RELATED"/>
    <property type="match status" value="1"/>
</dbReference>
<name>A0ABM8RFJ7_9BACT</name>
<keyword evidence="4" id="KW-1185">Reference proteome</keyword>
<reference evidence="3 4" key="1">
    <citation type="submission" date="2021-02" db="EMBL/GenBank/DDBJ databases">
        <authorList>
            <person name="Han P."/>
        </authorList>
    </citation>
    <scope>NUCLEOTIDE SEQUENCE [LARGE SCALE GENOMIC DNA]</scope>
    <source>
        <strain evidence="3">Candidatus Nitrospira sp. ZN2</strain>
    </source>
</reference>
<dbReference type="EMBL" id="CAJNBJ010000016">
    <property type="protein sequence ID" value="CAE6750358.1"/>
    <property type="molecule type" value="Genomic_DNA"/>
</dbReference>
<dbReference type="Gene3D" id="3.40.50.150">
    <property type="entry name" value="Vaccinia Virus protein VP39"/>
    <property type="match status" value="2"/>
</dbReference>
<feature type="coiled-coil region" evidence="1">
    <location>
        <begin position="211"/>
        <end position="249"/>
    </location>
</feature>
<dbReference type="CDD" id="cd02440">
    <property type="entry name" value="AdoMet_MTases"/>
    <property type="match status" value="1"/>
</dbReference>
<dbReference type="InterPro" id="IPR029063">
    <property type="entry name" value="SAM-dependent_MTases_sf"/>
</dbReference>
<dbReference type="Pfam" id="PF08241">
    <property type="entry name" value="Methyltransf_11"/>
    <property type="match status" value="1"/>
</dbReference>
<organism evidence="3 4">
    <name type="scientific">Nitrospira defluvii</name>
    <dbReference type="NCBI Taxonomy" id="330214"/>
    <lineage>
        <taxon>Bacteria</taxon>
        <taxon>Pseudomonadati</taxon>
        <taxon>Nitrospirota</taxon>
        <taxon>Nitrospiria</taxon>
        <taxon>Nitrospirales</taxon>
        <taxon>Nitrospiraceae</taxon>
        <taxon>Nitrospira</taxon>
    </lineage>
</organism>